<evidence type="ECO:0000313" key="9">
    <source>
        <dbReference type="Proteomes" id="UP000769780"/>
    </source>
</evidence>
<dbReference type="PROSITE" id="PS00083">
    <property type="entry name" value="INTRADIOL_DIOXYGENAS"/>
    <property type="match status" value="1"/>
</dbReference>
<dbReference type="InterPro" id="IPR000627">
    <property type="entry name" value="Intradiol_dOase_C"/>
</dbReference>
<comment type="cofactor">
    <cofactor evidence="1">
        <name>Fe(3+)</name>
        <dbReference type="ChEBI" id="CHEBI:29034"/>
    </cofactor>
</comment>
<sequence length="265" mass="29866">MNERLHAITTKLSEHLHSVIEEFQITEDELKVALQFLTKVGKSGEYPLLSDVLHVSIAVDRVTHAAEHDGKSTESNVEGPLYREEAPILSHPVHLCAVDETEDEILYVSGQVFSTDGEPLANTMIDVWQANGKGDYENEDPTQPEFNLRGRFLTDEKGRYEFRTVVPGPYEIGKGGPVGELLKAIDRHAWRPAHIHFKISHPGFKPVTTMLFIEGDPWVNSDSIGAVKESLLLKLEECNDLGEKIRRGIDRKFYTSKFDFILSRA</sequence>
<dbReference type="Pfam" id="PF04444">
    <property type="entry name" value="Dioxygenase_N"/>
    <property type="match status" value="1"/>
</dbReference>
<dbReference type="Gene3D" id="2.60.130.10">
    <property type="entry name" value="Aromatic compound dioxygenase"/>
    <property type="match status" value="1"/>
</dbReference>
<dbReference type="InterPro" id="IPR007535">
    <property type="entry name" value="Catechol_dOase_N"/>
</dbReference>
<protein>
    <submittedName>
        <fullName evidence="8">6-chlorohydroxyquinol-1,2-dioxygenase</fullName>
    </submittedName>
</protein>
<dbReference type="PANTHER" id="PTHR33711">
    <property type="entry name" value="DIOXYGENASE, PUTATIVE (AFU_ORTHOLOGUE AFUA_2G02910)-RELATED"/>
    <property type="match status" value="1"/>
</dbReference>
<evidence type="ECO:0000256" key="4">
    <source>
        <dbReference type="ARBA" id="ARBA00022964"/>
    </source>
</evidence>
<evidence type="ECO:0000256" key="1">
    <source>
        <dbReference type="ARBA" id="ARBA00001965"/>
    </source>
</evidence>
<accession>A0ABS7K0B4</accession>
<keyword evidence="4" id="KW-0223">Dioxygenase</keyword>
<name>A0ABS7K0B4_9BACI</name>
<dbReference type="InterPro" id="IPR050770">
    <property type="entry name" value="Intradiol_RC_Dioxygenase"/>
</dbReference>
<dbReference type="InterPro" id="IPR015889">
    <property type="entry name" value="Intradiol_dOase_core"/>
</dbReference>
<keyword evidence="9" id="KW-1185">Reference proteome</keyword>
<evidence type="ECO:0000256" key="3">
    <source>
        <dbReference type="ARBA" id="ARBA00022723"/>
    </source>
</evidence>
<dbReference type="Proteomes" id="UP000769780">
    <property type="component" value="Unassembled WGS sequence"/>
</dbReference>
<gene>
    <name evidence="8" type="ORF">H0185_02495</name>
</gene>
<evidence type="ECO:0000313" key="8">
    <source>
        <dbReference type="EMBL" id="MBY0095687.1"/>
    </source>
</evidence>
<evidence type="ECO:0000256" key="6">
    <source>
        <dbReference type="ARBA" id="ARBA00023004"/>
    </source>
</evidence>
<dbReference type="Pfam" id="PF00775">
    <property type="entry name" value="Dioxygenase_C"/>
    <property type="match status" value="1"/>
</dbReference>
<keyword evidence="3" id="KW-0479">Metal-binding</keyword>
<dbReference type="SUPFAM" id="SSF49482">
    <property type="entry name" value="Aromatic compound dioxygenase"/>
    <property type="match status" value="1"/>
</dbReference>
<comment type="caution">
    <text evidence="8">The sequence shown here is derived from an EMBL/GenBank/DDBJ whole genome shotgun (WGS) entry which is preliminary data.</text>
</comment>
<dbReference type="EMBL" id="JACWFH010000006">
    <property type="protein sequence ID" value="MBY0095687.1"/>
    <property type="molecule type" value="Genomic_DNA"/>
</dbReference>
<evidence type="ECO:0000259" key="7">
    <source>
        <dbReference type="PROSITE" id="PS00083"/>
    </source>
</evidence>
<reference evidence="8 9" key="1">
    <citation type="submission" date="2020-07" db="EMBL/GenBank/DDBJ databases">
        <title>Fungal Genomes of the International Space Station.</title>
        <authorList>
            <person name="Seuylemezian A."/>
            <person name="Singh N.K."/>
            <person name="Wood J."/>
            <person name="Venkateswaran K."/>
        </authorList>
    </citation>
    <scope>NUCLEOTIDE SEQUENCE [LARGE SCALE GENOMIC DNA]</scope>
    <source>
        <strain evidence="8 9">PL-B2</strain>
    </source>
</reference>
<keyword evidence="6" id="KW-0408">Iron</keyword>
<organism evidence="8 9">
    <name type="scientific">Mesobacillus maritimus</name>
    <dbReference type="NCBI Taxonomy" id="1643336"/>
    <lineage>
        <taxon>Bacteria</taxon>
        <taxon>Bacillati</taxon>
        <taxon>Bacillota</taxon>
        <taxon>Bacilli</taxon>
        <taxon>Bacillales</taxon>
        <taxon>Bacillaceae</taxon>
        <taxon>Mesobacillus</taxon>
    </lineage>
</organism>
<dbReference type="RefSeq" id="WP_221870896.1">
    <property type="nucleotide sequence ID" value="NZ_JACWFH010000006.1"/>
</dbReference>
<dbReference type="PANTHER" id="PTHR33711:SF7">
    <property type="entry name" value="INTRADIOL RING-CLEAVAGE DIOXYGENASES DOMAIN-CONTAINING PROTEIN-RELATED"/>
    <property type="match status" value="1"/>
</dbReference>
<comment type="similarity">
    <text evidence="2">Belongs to the intradiol ring-cleavage dioxygenase family.</text>
</comment>
<evidence type="ECO:0000256" key="2">
    <source>
        <dbReference type="ARBA" id="ARBA00007825"/>
    </source>
</evidence>
<keyword evidence="5" id="KW-0560">Oxidoreductase</keyword>
<proteinExistence type="inferred from homology"/>
<evidence type="ECO:0000256" key="5">
    <source>
        <dbReference type="ARBA" id="ARBA00023002"/>
    </source>
</evidence>
<feature type="domain" description="Intradiol ring-cleavage dioxygenases" evidence="7">
    <location>
        <begin position="108"/>
        <end position="136"/>
    </location>
</feature>